<feature type="region of interest" description="Disordered" evidence="1">
    <location>
        <begin position="521"/>
        <end position="556"/>
    </location>
</feature>
<evidence type="ECO:0000313" key="3">
    <source>
        <dbReference type="EMBL" id="GLI61313.1"/>
    </source>
</evidence>
<dbReference type="PANTHER" id="PTHR22731:SF3">
    <property type="entry name" value="RIBONUCLEASES P_MRP PROTEIN SUBUNIT POP1"/>
    <property type="match status" value="1"/>
</dbReference>
<protein>
    <recommendedName>
        <fullName evidence="2">POPLD domain-containing protein</fullName>
    </recommendedName>
</protein>
<dbReference type="EMBL" id="BSDZ01000010">
    <property type="protein sequence ID" value="GLI61313.1"/>
    <property type="molecule type" value="Genomic_DNA"/>
</dbReference>
<gene>
    <name evidence="3" type="ORF">VaNZ11_003669</name>
</gene>
<evidence type="ECO:0000313" key="4">
    <source>
        <dbReference type="Proteomes" id="UP001165090"/>
    </source>
</evidence>
<feature type="region of interest" description="Disordered" evidence="1">
    <location>
        <begin position="149"/>
        <end position="181"/>
    </location>
</feature>
<reference evidence="3 4" key="1">
    <citation type="journal article" date="2023" name="IScience">
        <title>Expanded male sex-determining region conserved during the evolution of homothallism in the green alga Volvox.</title>
        <authorList>
            <person name="Yamamoto K."/>
            <person name="Matsuzaki R."/>
            <person name="Mahakham W."/>
            <person name="Heman W."/>
            <person name="Sekimoto H."/>
            <person name="Kawachi M."/>
            <person name="Minakuchi Y."/>
            <person name="Toyoda A."/>
            <person name="Nozaki H."/>
        </authorList>
    </citation>
    <scope>NUCLEOTIDE SEQUENCE [LARGE SCALE GENOMIC DNA]</scope>
    <source>
        <strain evidence="3 4">NIES-4468</strain>
    </source>
</reference>
<feature type="compositionally biased region" description="Gly residues" evidence="1">
    <location>
        <begin position="521"/>
        <end position="536"/>
    </location>
</feature>
<dbReference type="InterPro" id="IPR039182">
    <property type="entry name" value="Pop1"/>
</dbReference>
<feature type="region of interest" description="Disordered" evidence="1">
    <location>
        <begin position="745"/>
        <end position="767"/>
    </location>
</feature>
<dbReference type="PANTHER" id="PTHR22731">
    <property type="entry name" value="RIBONUCLEASES P/MRP PROTEIN SUBUNIT POP1"/>
    <property type="match status" value="1"/>
</dbReference>
<name>A0ABQ5RVL8_9CHLO</name>
<comment type="caution">
    <text evidence="3">The sequence shown here is derived from an EMBL/GenBank/DDBJ whole genome shotgun (WGS) entry which is preliminary data.</text>
</comment>
<dbReference type="Proteomes" id="UP001165090">
    <property type="component" value="Unassembled WGS sequence"/>
</dbReference>
<keyword evidence="4" id="KW-1185">Reference proteome</keyword>
<dbReference type="Pfam" id="PF08170">
    <property type="entry name" value="POPLD"/>
    <property type="match status" value="1"/>
</dbReference>
<accession>A0ABQ5RVL8</accession>
<dbReference type="InterPro" id="IPR012590">
    <property type="entry name" value="POPLD_dom"/>
</dbReference>
<feature type="region of interest" description="Disordered" evidence="1">
    <location>
        <begin position="889"/>
        <end position="917"/>
    </location>
</feature>
<sequence>MNTHVKSAAAGILGQAAKTPPVIDVCDYVQARETEVRYLLHAVKEDVGETSFGASFLPRHLRRRATSYRRFNVRHRPNLRLAALYGSKISVGDVPLVVAKRARIRDAVRTPGAAAPGAEDAGIREQLQQCKLTGAAPGHADVDGGIGTGDSLVQARPSTVTTARVRPTNREMRRRPARLQSAAEASCARDLVAGVGSPEASQQHAMQNAEWASQFVGRDVDHLSITEPNRNGDAAATTEAAAAHAVQAASELRRLETHVWHSRRMAMERSWGHLLASHAVGRGRGSRSLLASLRRMGPRVRPGGPGGGALLHDSSYLGCVELRGHQRCLADILRRISDPISLDALLDRPEVISGAIEWDLFVHRPGAFPLDPLAPARALWLTPASRDEGQDGEQTQTATQTGSFSFRHAPALPVDIDAEGWATRCVLWLWVHAAAFRDVYEALHSAAEAVMPEGGATTFGAAASRERPVAGYGGHAVSIRSRCPDLRRIDLVGDTATACLARVLMPVERMAAGEGTAAAVGGGGGGGGAVEEGAGGQATRPGTAVSPANPPHLDDADDFALGGRLWRSLAGRSQGGAASGKHESGQKAGRSSEAANLNWFWRWPAGAALGMVVADPRLAAPVRLGGGVVCADALTEATGRELQHSGSVNACGVGGDAVRELPCLDEEELRHYLQQWPEAGDWTAGAAMLWRTAAGPSVRPPLEQSKVASIRHAARKRVLRAGLDLDLGVRHMDVLPMSCGGSQVAAAEARETSRGSDGSTGTGGADVSFPVLLVRRPEGRTRRPAGHGDGSCGGWSLVLPARWVMPVWTALAFAGVRPTGQSEWRQLATHFRTPCFPYDHPYTPAGMRHNREALAKMSDAASRRPMGRARKPRDLGPVADWTRLMQSSLPGRQLPSSLRGGKTGHTQGGGPRAADDRHTVGMDVAGEGGCSASGTPLAVVDAGAHPAAALVVAASARTTASPGSMSEFRWALALSGSTLRSFLANGGDADRDRHAIGMGAAQQALCRERQRGQQPVRGRQPANKDCLHGWSLRKALRLGLVAPKPPCADALKFPPQQKVIREAEGQHVGAMAMKSGGIEARKVVGVPGPGPGPQRGTRCLLYAAVKIEGKGVCEAGAEIICRYRTVQGASSEETQQQEVVLGFVVSAVTRGSPVYPGGLALCDAAGLANLAGAAESSGRRSDNIPTLRLWLRNPVSTALRACRVEVLMPGDQIPQKPGAEQQLAWN</sequence>
<organism evidence="3 4">
    <name type="scientific">Volvox africanus</name>
    <dbReference type="NCBI Taxonomy" id="51714"/>
    <lineage>
        <taxon>Eukaryota</taxon>
        <taxon>Viridiplantae</taxon>
        <taxon>Chlorophyta</taxon>
        <taxon>core chlorophytes</taxon>
        <taxon>Chlorophyceae</taxon>
        <taxon>CS clade</taxon>
        <taxon>Chlamydomonadales</taxon>
        <taxon>Volvocaceae</taxon>
        <taxon>Volvox</taxon>
    </lineage>
</organism>
<feature type="compositionally biased region" description="Gly residues" evidence="1">
    <location>
        <begin position="901"/>
        <end position="911"/>
    </location>
</feature>
<evidence type="ECO:0000256" key="1">
    <source>
        <dbReference type="SAM" id="MobiDB-lite"/>
    </source>
</evidence>
<feature type="domain" description="POPLD" evidence="2">
    <location>
        <begin position="794"/>
        <end position="868"/>
    </location>
</feature>
<proteinExistence type="predicted"/>
<evidence type="ECO:0000259" key="2">
    <source>
        <dbReference type="Pfam" id="PF08170"/>
    </source>
</evidence>